<feature type="transmembrane region" description="Helical" evidence="6">
    <location>
        <begin position="168"/>
        <end position="193"/>
    </location>
</feature>
<evidence type="ECO:0000256" key="3">
    <source>
        <dbReference type="ARBA" id="ARBA00022692"/>
    </source>
</evidence>
<feature type="transmembrane region" description="Helical" evidence="6">
    <location>
        <begin position="463"/>
        <end position="486"/>
    </location>
</feature>
<feature type="transmembrane region" description="Helical" evidence="6">
    <location>
        <begin position="143"/>
        <end position="161"/>
    </location>
</feature>
<dbReference type="PIRSF" id="PIRSF006060">
    <property type="entry name" value="AA_transporter"/>
    <property type="match status" value="1"/>
</dbReference>
<reference evidence="7 8" key="1">
    <citation type="submission" date="2016-08" db="EMBL/GenBank/DDBJ databases">
        <title>Analysis of Carbohydrate Active Enzymes in Thermogemmatispora T81 Reveals Carbohydrate Degradation Ability.</title>
        <authorList>
            <person name="Tomazini A."/>
            <person name="Lal S."/>
            <person name="Stott M."/>
            <person name="Henrissat B."/>
            <person name="Polikarpov I."/>
            <person name="Sparling R."/>
            <person name="Levin D.B."/>
        </authorList>
    </citation>
    <scope>NUCLEOTIDE SEQUENCE [LARGE SCALE GENOMIC DNA]</scope>
    <source>
        <strain evidence="7 8">T81</strain>
    </source>
</reference>
<keyword evidence="2" id="KW-1003">Cell membrane</keyword>
<evidence type="ECO:0000313" key="8">
    <source>
        <dbReference type="Proteomes" id="UP000248706"/>
    </source>
</evidence>
<dbReference type="Pfam" id="PF13520">
    <property type="entry name" value="AA_permease_2"/>
    <property type="match status" value="1"/>
</dbReference>
<dbReference type="AlphaFoldDB" id="A0A328VH32"/>
<dbReference type="GO" id="GO:0022857">
    <property type="term" value="F:transmembrane transporter activity"/>
    <property type="evidence" value="ECO:0007669"/>
    <property type="project" value="InterPro"/>
</dbReference>
<dbReference type="OrthoDB" id="138071at2"/>
<keyword evidence="3 6" id="KW-0812">Transmembrane</keyword>
<evidence type="ECO:0000256" key="5">
    <source>
        <dbReference type="ARBA" id="ARBA00023136"/>
    </source>
</evidence>
<feature type="transmembrane region" description="Helical" evidence="6">
    <location>
        <begin position="385"/>
        <end position="411"/>
    </location>
</feature>
<evidence type="ECO:0000313" key="7">
    <source>
        <dbReference type="EMBL" id="RAQ95412.1"/>
    </source>
</evidence>
<comment type="caution">
    <text evidence="7">The sequence shown here is derived from an EMBL/GenBank/DDBJ whole genome shotgun (WGS) entry which is preliminary data.</text>
</comment>
<dbReference type="Gene3D" id="1.20.1740.10">
    <property type="entry name" value="Amino acid/polyamine transporter I"/>
    <property type="match status" value="1"/>
</dbReference>
<feature type="transmembrane region" description="Helical" evidence="6">
    <location>
        <begin position="294"/>
        <end position="317"/>
    </location>
</feature>
<comment type="subcellular location">
    <subcellularLocation>
        <location evidence="1">Cell membrane</location>
        <topology evidence="1">Multi-pass membrane protein</topology>
    </subcellularLocation>
</comment>
<feature type="transmembrane region" description="Helical" evidence="6">
    <location>
        <begin position="29"/>
        <end position="48"/>
    </location>
</feature>
<gene>
    <name evidence="7" type="ORF">A4R35_07685</name>
</gene>
<dbReference type="EMBL" id="MCIF01000002">
    <property type="protein sequence ID" value="RAQ95412.1"/>
    <property type="molecule type" value="Genomic_DNA"/>
</dbReference>
<keyword evidence="4 6" id="KW-1133">Transmembrane helix</keyword>
<keyword evidence="5 6" id="KW-0472">Membrane</keyword>
<feature type="transmembrane region" description="Helical" evidence="6">
    <location>
        <begin position="100"/>
        <end position="123"/>
    </location>
</feature>
<feature type="transmembrane region" description="Helical" evidence="6">
    <location>
        <begin position="60"/>
        <end position="88"/>
    </location>
</feature>
<dbReference type="InterPro" id="IPR050367">
    <property type="entry name" value="APC_superfamily"/>
</dbReference>
<dbReference type="Proteomes" id="UP000248706">
    <property type="component" value="Unassembled WGS sequence"/>
</dbReference>
<evidence type="ECO:0000256" key="6">
    <source>
        <dbReference type="SAM" id="Phobius"/>
    </source>
</evidence>
<dbReference type="GO" id="GO:0005886">
    <property type="term" value="C:plasma membrane"/>
    <property type="evidence" value="ECO:0007669"/>
    <property type="project" value="UniProtKB-SubCell"/>
</dbReference>
<dbReference type="InterPro" id="IPR002293">
    <property type="entry name" value="AA/rel_permease1"/>
</dbReference>
<keyword evidence="8" id="KW-1185">Reference proteome</keyword>
<evidence type="ECO:0008006" key="9">
    <source>
        <dbReference type="Google" id="ProtNLM"/>
    </source>
</evidence>
<feature type="transmembrane region" description="Helical" evidence="6">
    <location>
        <begin position="213"/>
        <end position="233"/>
    </location>
</feature>
<evidence type="ECO:0000256" key="2">
    <source>
        <dbReference type="ARBA" id="ARBA00022475"/>
    </source>
</evidence>
<proteinExistence type="predicted"/>
<feature type="transmembrane region" description="Helical" evidence="6">
    <location>
        <begin position="350"/>
        <end position="373"/>
    </location>
</feature>
<sequence>MALYSERSKWHSAQEPLASEEYVVKAMPAVLGTVEMTAFFIVIVFFITNANTASTAGPAALTYLVVGAIVFFLPSVIATAQLGVMFPYEGSLYNWTHKAFGGYWSFFAAFCAWFPGVLVMVSAADNVLAFIQGLNRQWVMQPWQQGLVIIGTLALAGLLALQRFRTVANVILVAASAIVGALVILGGAATWWLLSGHAPLSDFGEVEAWLPTLAPHGGNIATFGLVILAYLGAETPLNMAGELKHRRVITRHLCWGPLVVLLGYLIATTALLIVEGPTSGALLPALVATVDLSLGKMAGNLMAVCLIIFFFAAIVAYNCSYARLLLVAGIDQRLPAGVGRLSRSRIPARAILFQTLMAIILAALIFIVAPLVVHVGSPVDLTTEVYNVMLASSTLVWATSASFLFANLIMLALRNREAFHAQLILPAPVLWGSVVLGLLSSLFAVVDSLIFSWIPALIPNGSWWYIIGGVTCFCLIIAAIGSMFAASEADWQGLNGE</sequence>
<organism evidence="7 8">
    <name type="scientific">Thermogemmatispora tikiterensis</name>
    <dbReference type="NCBI Taxonomy" id="1825093"/>
    <lineage>
        <taxon>Bacteria</taxon>
        <taxon>Bacillati</taxon>
        <taxon>Chloroflexota</taxon>
        <taxon>Ktedonobacteria</taxon>
        <taxon>Thermogemmatisporales</taxon>
        <taxon>Thermogemmatisporaceae</taxon>
        <taxon>Thermogemmatispora</taxon>
    </lineage>
</organism>
<accession>A0A328VH32</accession>
<name>A0A328VH32_9CHLR</name>
<dbReference type="PANTHER" id="PTHR42770">
    <property type="entry name" value="AMINO ACID TRANSPORTER-RELATED"/>
    <property type="match status" value="1"/>
</dbReference>
<feature type="transmembrane region" description="Helical" evidence="6">
    <location>
        <begin position="253"/>
        <end position="274"/>
    </location>
</feature>
<feature type="transmembrane region" description="Helical" evidence="6">
    <location>
        <begin position="423"/>
        <end position="451"/>
    </location>
</feature>
<evidence type="ECO:0000256" key="1">
    <source>
        <dbReference type="ARBA" id="ARBA00004651"/>
    </source>
</evidence>
<evidence type="ECO:0000256" key="4">
    <source>
        <dbReference type="ARBA" id="ARBA00022989"/>
    </source>
</evidence>
<protein>
    <recommendedName>
        <fullName evidence="9">Gamma-aminobutyrate permease-like transporter</fullName>
    </recommendedName>
</protein>
<dbReference type="RefSeq" id="WP_112428117.1">
    <property type="nucleotide sequence ID" value="NZ_MCIF01000002.1"/>
</dbReference>